<dbReference type="STRING" id="56484.A0A1Y2FB84"/>
<organism evidence="6 7">
    <name type="scientific">Protomyces lactucae-debilis</name>
    <dbReference type="NCBI Taxonomy" id="2754530"/>
    <lineage>
        <taxon>Eukaryota</taxon>
        <taxon>Fungi</taxon>
        <taxon>Dikarya</taxon>
        <taxon>Ascomycota</taxon>
        <taxon>Taphrinomycotina</taxon>
        <taxon>Taphrinomycetes</taxon>
        <taxon>Taphrinales</taxon>
        <taxon>Protomycetaceae</taxon>
        <taxon>Protomyces</taxon>
    </lineage>
</organism>
<dbReference type="PANTHER" id="PTHR22880:SF225">
    <property type="entry name" value="BROMODOMAIN-CONTAINING PROTEIN BET-1-RELATED"/>
    <property type="match status" value="1"/>
</dbReference>
<feature type="non-terminal residue" evidence="6">
    <location>
        <position position="1"/>
    </location>
</feature>
<protein>
    <submittedName>
        <fullName evidence="6">Bromodomain-containing protein</fullName>
    </submittedName>
</protein>
<feature type="domain" description="NET" evidence="5">
    <location>
        <begin position="340"/>
        <end position="410"/>
    </location>
</feature>
<dbReference type="SUPFAM" id="SSF47370">
    <property type="entry name" value="Bromodomain"/>
    <property type="match status" value="2"/>
</dbReference>
<proteinExistence type="predicted"/>
<dbReference type="InterPro" id="IPR038336">
    <property type="entry name" value="NET_sf"/>
</dbReference>
<dbReference type="AlphaFoldDB" id="A0A1Y2FB84"/>
<comment type="caution">
    <text evidence="6">The sequence shown here is derived from an EMBL/GenBank/DDBJ whole genome shotgun (WGS) entry which is preliminary data.</text>
</comment>
<evidence type="ECO:0000313" key="7">
    <source>
        <dbReference type="Proteomes" id="UP000193685"/>
    </source>
</evidence>
<dbReference type="OMA" id="EQSFAKM"/>
<evidence type="ECO:0000256" key="1">
    <source>
        <dbReference type="ARBA" id="ARBA00023117"/>
    </source>
</evidence>
<dbReference type="PRINTS" id="PR00503">
    <property type="entry name" value="BROMODOMAIN"/>
</dbReference>
<dbReference type="Pfam" id="PF17035">
    <property type="entry name" value="BET"/>
    <property type="match status" value="1"/>
</dbReference>
<dbReference type="PANTHER" id="PTHR22880">
    <property type="entry name" value="FALZ-RELATED BROMODOMAIN-CONTAINING PROTEINS"/>
    <property type="match status" value="1"/>
</dbReference>
<dbReference type="SMART" id="SM00297">
    <property type="entry name" value="BROMO"/>
    <property type="match status" value="2"/>
</dbReference>
<dbReference type="Proteomes" id="UP000193685">
    <property type="component" value="Unassembled WGS sequence"/>
</dbReference>
<keyword evidence="1 2" id="KW-0103">Bromodomain</keyword>
<feature type="region of interest" description="Disordered" evidence="3">
    <location>
        <begin position="265"/>
        <end position="286"/>
    </location>
</feature>
<dbReference type="GeneID" id="63783663"/>
<feature type="domain" description="Bromo" evidence="4">
    <location>
        <begin position="19"/>
        <end position="91"/>
    </location>
</feature>
<evidence type="ECO:0000313" key="6">
    <source>
        <dbReference type="EMBL" id="ORY80887.1"/>
    </source>
</evidence>
<evidence type="ECO:0000259" key="5">
    <source>
        <dbReference type="PROSITE" id="PS51525"/>
    </source>
</evidence>
<dbReference type="Pfam" id="PF00439">
    <property type="entry name" value="Bromodomain"/>
    <property type="match status" value="2"/>
</dbReference>
<name>A0A1Y2FB84_PROLT</name>
<dbReference type="InterPro" id="IPR036427">
    <property type="entry name" value="Bromodomain-like_sf"/>
</dbReference>
<evidence type="ECO:0000256" key="3">
    <source>
        <dbReference type="SAM" id="MobiDB-lite"/>
    </source>
</evidence>
<dbReference type="PROSITE" id="PS00633">
    <property type="entry name" value="BROMODOMAIN_1"/>
    <property type="match status" value="1"/>
</dbReference>
<reference evidence="6 7" key="1">
    <citation type="submission" date="2016-07" db="EMBL/GenBank/DDBJ databases">
        <title>Pervasive Adenine N6-methylation of Active Genes in Fungi.</title>
        <authorList>
            <consortium name="DOE Joint Genome Institute"/>
            <person name="Mondo S.J."/>
            <person name="Dannebaum R.O."/>
            <person name="Kuo R.C."/>
            <person name="Labutti K."/>
            <person name="Haridas S."/>
            <person name="Kuo A."/>
            <person name="Salamov A."/>
            <person name="Ahrendt S.R."/>
            <person name="Lipzen A."/>
            <person name="Sullivan W."/>
            <person name="Andreopoulos W.B."/>
            <person name="Clum A."/>
            <person name="Lindquist E."/>
            <person name="Daum C."/>
            <person name="Ramamoorthy G.K."/>
            <person name="Gryganskyi A."/>
            <person name="Culley D."/>
            <person name="Magnuson J.K."/>
            <person name="James T.Y."/>
            <person name="O'Malley M.A."/>
            <person name="Stajich J.E."/>
            <person name="Spatafora J.W."/>
            <person name="Visel A."/>
            <person name="Grigoriev I.V."/>
        </authorList>
    </citation>
    <scope>NUCLEOTIDE SEQUENCE [LARGE SCALE GENOMIC DNA]</scope>
    <source>
        <strain evidence="6 7">12-1054</strain>
    </source>
</reference>
<evidence type="ECO:0000259" key="4">
    <source>
        <dbReference type="PROSITE" id="PS50014"/>
    </source>
</evidence>
<sequence>RKMTPNRQKYCLVVIRQLKKNKDAGPFNGPVDPVKLKIPDYPNIIKNPQDLGTIEKRLQKNEYETIDAFMEAVFLVFSNCERYNGLESPINKMALRVKEQFERQIRSMPPPDFSAPANNKKSKKATPHVATNDGRPKREIHAPPPKSLPYQNVPVRRGKHAQQLKFCGQVLRELQRKQHEPYAFPFYVPVDPVALNIPEYTKVIKHPMDLGTIDSKLKQGEYESAEDFEFDVRLIFRNCYKFNPPGTPVQAMGKKLEAVFNQKWAEKPVPRAQQGESDSDDSDDGKMQTVQMLTKQLEAMKNQIAGLKQGKTKKKERSQPIRKSYAAQQASKKRGRQSAYDDVDESPMIPTFEQKTALSTKMGYMTEHQMPVVIQILKRTESNFDPEDEEVELDVDKVHPQTIRLLWNWI</sequence>
<dbReference type="InterPro" id="IPR027353">
    <property type="entry name" value="NET_dom"/>
</dbReference>
<gene>
    <name evidence="6" type="ORF">BCR37DRAFT_332528</name>
</gene>
<feature type="region of interest" description="Disordered" evidence="3">
    <location>
        <begin position="107"/>
        <end position="152"/>
    </location>
</feature>
<dbReference type="GO" id="GO:0005634">
    <property type="term" value="C:nucleus"/>
    <property type="evidence" value="ECO:0007669"/>
    <property type="project" value="TreeGrafter"/>
</dbReference>
<dbReference type="PROSITE" id="PS50014">
    <property type="entry name" value="BROMODOMAIN_2"/>
    <property type="match status" value="2"/>
</dbReference>
<dbReference type="GO" id="GO:0000785">
    <property type="term" value="C:chromatin"/>
    <property type="evidence" value="ECO:0007669"/>
    <property type="project" value="UniProtKB-ARBA"/>
</dbReference>
<dbReference type="Gene3D" id="1.20.920.10">
    <property type="entry name" value="Bromodomain-like"/>
    <property type="match status" value="2"/>
</dbReference>
<dbReference type="InterPro" id="IPR001487">
    <property type="entry name" value="Bromodomain"/>
</dbReference>
<keyword evidence="7" id="KW-1185">Reference proteome</keyword>
<accession>A0A1Y2FB84</accession>
<dbReference type="Gene3D" id="1.20.1270.220">
    <property type="match status" value="1"/>
</dbReference>
<feature type="domain" description="Bromo" evidence="4">
    <location>
        <begin position="178"/>
        <end position="250"/>
    </location>
</feature>
<dbReference type="OrthoDB" id="784962at2759"/>
<dbReference type="InterPro" id="IPR050935">
    <property type="entry name" value="Bromo_chromatin_reader"/>
</dbReference>
<dbReference type="PROSITE" id="PS51525">
    <property type="entry name" value="NET"/>
    <property type="match status" value="1"/>
</dbReference>
<dbReference type="GO" id="GO:0006355">
    <property type="term" value="P:regulation of DNA-templated transcription"/>
    <property type="evidence" value="ECO:0007669"/>
    <property type="project" value="TreeGrafter"/>
</dbReference>
<dbReference type="InterPro" id="IPR018359">
    <property type="entry name" value="Bromodomain_CS"/>
</dbReference>
<dbReference type="GO" id="GO:0040029">
    <property type="term" value="P:epigenetic regulation of gene expression"/>
    <property type="evidence" value="ECO:0007669"/>
    <property type="project" value="UniProtKB-ARBA"/>
</dbReference>
<feature type="non-terminal residue" evidence="6">
    <location>
        <position position="410"/>
    </location>
</feature>
<evidence type="ECO:0000256" key="2">
    <source>
        <dbReference type="PROSITE-ProRule" id="PRU00035"/>
    </source>
</evidence>
<dbReference type="EMBL" id="MCFI01000012">
    <property type="protein sequence ID" value="ORY80887.1"/>
    <property type="molecule type" value="Genomic_DNA"/>
</dbReference>
<feature type="region of interest" description="Disordered" evidence="3">
    <location>
        <begin position="304"/>
        <end position="344"/>
    </location>
</feature>
<dbReference type="RefSeq" id="XP_040724532.1">
    <property type="nucleotide sequence ID" value="XM_040867064.1"/>
</dbReference>